<feature type="domain" description="PpiC" evidence="7">
    <location>
        <begin position="160"/>
        <end position="249"/>
    </location>
</feature>
<dbReference type="InterPro" id="IPR046357">
    <property type="entry name" value="PPIase_dom_sf"/>
</dbReference>
<dbReference type="GO" id="GO:0003755">
    <property type="term" value="F:peptidyl-prolyl cis-trans isomerase activity"/>
    <property type="evidence" value="ECO:0007669"/>
    <property type="project" value="UniProtKB-KW"/>
</dbReference>
<dbReference type="Gene3D" id="3.10.50.40">
    <property type="match status" value="1"/>
</dbReference>
<dbReference type="RefSeq" id="WP_092350803.1">
    <property type="nucleotide sequence ID" value="NZ_FNQN01000013.1"/>
</dbReference>
<dbReference type="Proteomes" id="UP000199409">
    <property type="component" value="Unassembled WGS sequence"/>
</dbReference>
<evidence type="ECO:0000313" key="8">
    <source>
        <dbReference type="EMBL" id="SEA80828.1"/>
    </source>
</evidence>
<reference evidence="8 9" key="1">
    <citation type="submission" date="2016-10" db="EMBL/GenBank/DDBJ databases">
        <authorList>
            <person name="de Groot N.N."/>
        </authorList>
    </citation>
    <scope>NUCLEOTIDE SEQUENCE [LARGE SCALE GENOMIC DNA]</scope>
    <source>
        <strain evidence="8 9">DSM 7343</strain>
    </source>
</reference>
<evidence type="ECO:0000256" key="3">
    <source>
        <dbReference type="ARBA" id="ARBA00022729"/>
    </source>
</evidence>
<dbReference type="AlphaFoldDB" id="A0A1H4E7X1"/>
<dbReference type="InterPro" id="IPR027304">
    <property type="entry name" value="Trigger_fact/SurA_dom_sf"/>
</dbReference>
<keyword evidence="9" id="KW-1185">Reference proteome</keyword>
<protein>
    <recommendedName>
        <fullName evidence="2">peptidylprolyl isomerase</fullName>
        <ecNumber evidence="2">5.2.1.8</ecNumber>
    </recommendedName>
</protein>
<evidence type="ECO:0000256" key="5">
    <source>
        <dbReference type="ARBA" id="ARBA00023235"/>
    </source>
</evidence>
<sequence length="304" mass="34935">MFLLLLLLLSCQSQEQQPQGLLLEVGQRQLTLQQFNRELQETYPDISALTDEEQLQLKKQLLKQIIDRELILGEAARLNVQITPDELDAALTEVRGRYSKEEFEKVLAQTGKTLDSWLAALRLRLLTTKVAQVAQTAAVQVSDSECEDYYRNQREEFRRPVEIRARQMLFSTREEASRVHKMIKEGGDFATLAQKYSQSPDRESGGALGYFSAGQLPVEFDEVLFKLPVKQVSDPVESPYGFHLFVVERKRKAGLRPYAVVKDEIAAQLYQQKEEAAFHLWLEGLQETTETHINWELLQPQPIQ</sequence>
<comment type="catalytic activity">
    <reaction evidence="1">
        <text>[protein]-peptidylproline (omega=180) = [protein]-peptidylproline (omega=0)</text>
        <dbReference type="Rhea" id="RHEA:16237"/>
        <dbReference type="Rhea" id="RHEA-COMP:10747"/>
        <dbReference type="Rhea" id="RHEA-COMP:10748"/>
        <dbReference type="ChEBI" id="CHEBI:83833"/>
        <dbReference type="ChEBI" id="CHEBI:83834"/>
        <dbReference type="EC" id="5.2.1.8"/>
    </reaction>
</comment>
<dbReference type="EMBL" id="FNQN01000013">
    <property type="protein sequence ID" value="SEA80828.1"/>
    <property type="molecule type" value="Genomic_DNA"/>
</dbReference>
<dbReference type="PANTHER" id="PTHR47245:SF1">
    <property type="entry name" value="FOLDASE PROTEIN PRSA"/>
    <property type="match status" value="1"/>
</dbReference>
<dbReference type="Gene3D" id="1.10.4030.10">
    <property type="entry name" value="Porin chaperone SurA, peptide-binding domain"/>
    <property type="match status" value="1"/>
</dbReference>
<dbReference type="EC" id="5.2.1.8" evidence="2"/>
<evidence type="ECO:0000256" key="2">
    <source>
        <dbReference type="ARBA" id="ARBA00013194"/>
    </source>
</evidence>
<dbReference type="SUPFAM" id="SSF54534">
    <property type="entry name" value="FKBP-like"/>
    <property type="match status" value="1"/>
</dbReference>
<dbReference type="SUPFAM" id="SSF109998">
    <property type="entry name" value="Triger factor/SurA peptide-binding domain-like"/>
    <property type="match status" value="1"/>
</dbReference>
<keyword evidence="4 6" id="KW-0697">Rotamase</keyword>
<evidence type="ECO:0000256" key="6">
    <source>
        <dbReference type="PROSITE-ProRule" id="PRU00278"/>
    </source>
</evidence>
<evidence type="ECO:0000313" key="9">
    <source>
        <dbReference type="Proteomes" id="UP000199409"/>
    </source>
</evidence>
<dbReference type="PANTHER" id="PTHR47245">
    <property type="entry name" value="PEPTIDYLPROLYL ISOMERASE"/>
    <property type="match status" value="1"/>
</dbReference>
<evidence type="ECO:0000256" key="4">
    <source>
        <dbReference type="ARBA" id="ARBA00023110"/>
    </source>
</evidence>
<evidence type="ECO:0000259" key="7">
    <source>
        <dbReference type="PROSITE" id="PS50198"/>
    </source>
</evidence>
<dbReference type="InterPro" id="IPR050245">
    <property type="entry name" value="PrsA_foldase"/>
</dbReference>
<accession>A0A1H4E7X1</accession>
<dbReference type="OrthoDB" id="14196at2"/>
<dbReference type="PROSITE" id="PS50198">
    <property type="entry name" value="PPIC_PPIASE_2"/>
    <property type="match status" value="1"/>
</dbReference>
<dbReference type="STRING" id="37625.SAMN05660420_03262"/>
<dbReference type="Pfam" id="PF13624">
    <property type="entry name" value="SurA_N_3"/>
    <property type="match status" value="1"/>
</dbReference>
<organism evidence="8 9">
    <name type="scientific">Desulfuromusa kysingii</name>
    <dbReference type="NCBI Taxonomy" id="37625"/>
    <lineage>
        <taxon>Bacteria</taxon>
        <taxon>Pseudomonadati</taxon>
        <taxon>Thermodesulfobacteriota</taxon>
        <taxon>Desulfuromonadia</taxon>
        <taxon>Desulfuromonadales</taxon>
        <taxon>Geopsychrobacteraceae</taxon>
        <taxon>Desulfuromusa</taxon>
    </lineage>
</organism>
<keyword evidence="3" id="KW-0732">Signal</keyword>
<evidence type="ECO:0000256" key="1">
    <source>
        <dbReference type="ARBA" id="ARBA00000971"/>
    </source>
</evidence>
<keyword evidence="5 6" id="KW-0413">Isomerase</keyword>
<dbReference type="InterPro" id="IPR000297">
    <property type="entry name" value="PPIase_PpiC"/>
</dbReference>
<gene>
    <name evidence="8" type="ORF">SAMN05660420_03262</name>
</gene>
<name>A0A1H4E7X1_9BACT</name>
<proteinExistence type="predicted"/>
<dbReference type="Pfam" id="PF00639">
    <property type="entry name" value="Rotamase"/>
    <property type="match status" value="1"/>
</dbReference>